<name>A0A0S4V4K0_RALSL</name>
<organism evidence="1">
    <name type="scientific">Ralstonia solanacearum</name>
    <name type="common">Pseudomonas solanacearum</name>
    <dbReference type="NCBI Taxonomy" id="305"/>
    <lineage>
        <taxon>Bacteria</taxon>
        <taxon>Pseudomonadati</taxon>
        <taxon>Pseudomonadota</taxon>
        <taxon>Betaproteobacteria</taxon>
        <taxon>Burkholderiales</taxon>
        <taxon>Burkholderiaceae</taxon>
        <taxon>Ralstonia</taxon>
        <taxon>Ralstonia solanacearum species complex</taxon>
    </lineage>
</organism>
<proteinExistence type="predicted"/>
<gene>
    <name evidence="1" type="ORF">RUN1985_v1_450002</name>
</gene>
<dbReference type="SUPFAM" id="SSF160631">
    <property type="entry name" value="SMI1/KNR4-like"/>
    <property type="match status" value="1"/>
</dbReference>
<evidence type="ECO:0000313" key="1">
    <source>
        <dbReference type="EMBL" id="CUV29547.1"/>
    </source>
</evidence>
<dbReference type="EMBL" id="LN899824">
    <property type="protein sequence ID" value="CUV29547.1"/>
    <property type="molecule type" value="Genomic_DNA"/>
</dbReference>
<reference evidence="1" key="1">
    <citation type="submission" date="2015-10" db="EMBL/GenBank/DDBJ databases">
        <authorList>
            <person name="Gilbert D.G."/>
        </authorList>
    </citation>
    <scope>NUCLEOTIDE SEQUENCE</scope>
    <source>
        <strain evidence="1">Phyl III-seqv23</strain>
    </source>
</reference>
<dbReference type="AlphaFoldDB" id="A0A0S4V4K0"/>
<sequence>MNSMSGLVLPSGYRWLLDRALVGYEPFTQLQPWHYLSLEQCFWASDRWPGVTNKRLLAFAKRQDCDDLACFVAAGNNTIQGIALIHGWTESGYDFYQEFDDFWAWLKHVVNDVAGWVNAGE</sequence>
<dbReference type="InterPro" id="IPR037883">
    <property type="entry name" value="Knr4/Smi1-like_sf"/>
</dbReference>
<protein>
    <recommendedName>
        <fullName evidence="2">SMI1/KNR4 family protein</fullName>
    </recommendedName>
</protein>
<accession>A0A0S4V4K0</accession>
<evidence type="ECO:0008006" key="2">
    <source>
        <dbReference type="Google" id="ProtNLM"/>
    </source>
</evidence>